<gene>
    <name evidence="1" type="ORF">SRO942_LOCUS25696</name>
</gene>
<feature type="non-terminal residue" evidence="1">
    <location>
        <position position="1"/>
    </location>
</feature>
<reference evidence="1" key="1">
    <citation type="submission" date="2021-02" db="EMBL/GenBank/DDBJ databases">
        <authorList>
            <person name="Nowell W R."/>
        </authorList>
    </citation>
    <scope>NUCLEOTIDE SEQUENCE</scope>
</reference>
<dbReference type="EMBL" id="CAJOBC010010598">
    <property type="protein sequence ID" value="CAF4004481.1"/>
    <property type="molecule type" value="Genomic_DNA"/>
</dbReference>
<evidence type="ECO:0000313" key="1">
    <source>
        <dbReference type="EMBL" id="CAF4004481.1"/>
    </source>
</evidence>
<accession>A0A8S2NJN6</accession>
<name>A0A8S2NJN6_9BILA</name>
<comment type="caution">
    <text evidence="1">The sequence shown here is derived from an EMBL/GenBank/DDBJ whole genome shotgun (WGS) entry which is preliminary data.</text>
</comment>
<evidence type="ECO:0000313" key="2">
    <source>
        <dbReference type="Proteomes" id="UP000681722"/>
    </source>
</evidence>
<protein>
    <submittedName>
        <fullName evidence="1">Uncharacterized protein</fullName>
    </submittedName>
</protein>
<dbReference type="AlphaFoldDB" id="A0A8S2NJN6"/>
<dbReference type="Proteomes" id="UP000681722">
    <property type="component" value="Unassembled WGS sequence"/>
</dbReference>
<proteinExistence type="predicted"/>
<sequence>MNIDQSARRQARDEFKGVDPDFYEMEDNLLYLI</sequence>
<organism evidence="1 2">
    <name type="scientific">Didymodactylos carnosus</name>
    <dbReference type="NCBI Taxonomy" id="1234261"/>
    <lineage>
        <taxon>Eukaryota</taxon>
        <taxon>Metazoa</taxon>
        <taxon>Spiralia</taxon>
        <taxon>Gnathifera</taxon>
        <taxon>Rotifera</taxon>
        <taxon>Eurotatoria</taxon>
        <taxon>Bdelloidea</taxon>
        <taxon>Philodinida</taxon>
        <taxon>Philodinidae</taxon>
        <taxon>Didymodactylos</taxon>
    </lineage>
</organism>